<proteinExistence type="predicted"/>
<sequence length="109" mass="12164">MRRAAEPLQLPLGMVPAVRGQQAVLEQRFCSDPAPSRVTWLWDDQRLQAGHVRGRFVADEVVQDSAEACYKTRLRIQSAGPADEQEYVIIVENPLGSDRHALALQVKGQ</sequence>
<dbReference type="SUPFAM" id="SSF48726">
    <property type="entry name" value="Immunoglobulin"/>
    <property type="match status" value="1"/>
</dbReference>
<reference evidence="2 3" key="1">
    <citation type="submission" date="2019-07" db="EMBL/GenBank/DDBJ databases">
        <title>Draft genome assembly of a fouling barnacle, Amphibalanus amphitrite (Darwin, 1854): The first reference genome for Thecostraca.</title>
        <authorList>
            <person name="Kim W."/>
        </authorList>
    </citation>
    <scope>NUCLEOTIDE SEQUENCE [LARGE SCALE GENOMIC DNA]</scope>
    <source>
        <strain evidence="2">SNU_AA5</strain>
        <tissue evidence="2">Soma without cirri and trophi</tissue>
    </source>
</reference>
<protein>
    <recommendedName>
        <fullName evidence="1">Immunoglobulin I-set domain-containing protein</fullName>
    </recommendedName>
</protein>
<dbReference type="EMBL" id="VIIS01002223">
    <property type="protein sequence ID" value="KAF0286881.1"/>
    <property type="molecule type" value="Genomic_DNA"/>
</dbReference>
<dbReference type="Pfam" id="PF07679">
    <property type="entry name" value="I-set"/>
    <property type="match status" value="1"/>
</dbReference>
<dbReference type="Proteomes" id="UP000440578">
    <property type="component" value="Unassembled WGS sequence"/>
</dbReference>
<dbReference type="InterPro" id="IPR013098">
    <property type="entry name" value="Ig_I-set"/>
</dbReference>
<dbReference type="InterPro" id="IPR013783">
    <property type="entry name" value="Ig-like_fold"/>
</dbReference>
<organism evidence="2 3">
    <name type="scientific">Amphibalanus amphitrite</name>
    <name type="common">Striped barnacle</name>
    <name type="synonym">Balanus amphitrite</name>
    <dbReference type="NCBI Taxonomy" id="1232801"/>
    <lineage>
        <taxon>Eukaryota</taxon>
        <taxon>Metazoa</taxon>
        <taxon>Ecdysozoa</taxon>
        <taxon>Arthropoda</taxon>
        <taxon>Crustacea</taxon>
        <taxon>Multicrustacea</taxon>
        <taxon>Cirripedia</taxon>
        <taxon>Thoracica</taxon>
        <taxon>Thoracicalcarea</taxon>
        <taxon>Balanomorpha</taxon>
        <taxon>Balanoidea</taxon>
        <taxon>Balanidae</taxon>
        <taxon>Amphibalaninae</taxon>
        <taxon>Amphibalanus</taxon>
    </lineage>
</organism>
<dbReference type="OrthoDB" id="10039395at2759"/>
<dbReference type="InterPro" id="IPR036179">
    <property type="entry name" value="Ig-like_dom_sf"/>
</dbReference>
<gene>
    <name evidence="2" type="ORF">FJT64_014644</name>
</gene>
<evidence type="ECO:0000313" key="3">
    <source>
        <dbReference type="Proteomes" id="UP000440578"/>
    </source>
</evidence>
<comment type="caution">
    <text evidence="2">The sequence shown here is derived from an EMBL/GenBank/DDBJ whole genome shotgun (WGS) entry which is preliminary data.</text>
</comment>
<dbReference type="Gene3D" id="2.60.40.10">
    <property type="entry name" value="Immunoglobulins"/>
    <property type="match status" value="1"/>
</dbReference>
<feature type="domain" description="Immunoglobulin I-set" evidence="1">
    <location>
        <begin position="17"/>
        <end position="106"/>
    </location>
</feature>
<accession>A0A6A4VB56</accession>
<evidence type="ECO:0000259" key="1">
    <source>
        <dbReference type="Pfam" id="PF07679"/>
    </source>
</evidence>
<name>A0A6A4VB56_AMPAM</name>
<dbReference type="AlphaFoldDB" id="A0A6A4VB56"/>
<keyword evidence="3" id="KW-1185">Reference proteome</keyword>
<evidence type="ECO:0000313" key="2">
    <source>
        <dbReference type="EMBL" id="KAF0286881.1"/>
    </source>
</evidence>